<evidence type="ECO:0000313" key="2">
    <source>
        <dbReference type="Proteomes" id="UP001159363"/>
    </source>
</evidence>
<dbReference type="Proteomes" id="UP001159363">
    <property type="component" value="Chromosome 4"/>
</dbReference>
<name>A0ABQ9HJI8_9NEOP</name>
<gene>
    <name evidence="1" type="ORF">PR048_016374</name>
</gene>
<keyword evidence="2" id="KW-1185">Reference proteome</keyword>
<accession>A0ABQ9HJI8</accession>
<sequence>MLKRRNGRKRILALSLPASPDLLKLVFCKSTKNCQRNCGCEKAGLCCSIMCLDCRGNCNNIAVVSQDEEDERDLETKLEMVAHPLNAWT</sequence>
<dbReference type="EMBL" id="JARBHB010000005">
    <property type="protein sequence ID" value="KAJ8884517.1"/>
    <property type="molecule type" value="Genomic_DNA"/>
</dbReference>
<comment type="caution">
    <text evidence="1">The sequence shown here is derived from an EMBL/GenBank/DDBJ whole genome shotgun (WGS) entry which is preliminary data.</text>
</comment>
<evidence type="ECO:0000313" key="1">
    <source>
        <dbReference type="EMBL" id="KAJ8884517.1"/>
    </source>
</evidence>
<protein>
    <submittedName>
        <fullName evidence="1">Uncharacterized protein</fullName>
    </submittedName>
</protein>
<proteinExistence type="predicted"/>
<reference evidence="1 2" key="1">
    <citation type="submission" date="2023-02" db="EMBL/GenBank/DDBJ databases">
        <title>LHISI_Scaffold_Assembly.</title>
        <authorList>
            <person name="Stuart O.P."/>
            <person name="Cleave R."/>
            <person name="Magrath M.J.L."/>
            <person name="Mikheyev A.S."/>
        </authorList>
    </citation>
    <scope>NUCLEOTIDE SEQUENCE [LARGE SCALE GENOMIC DNA]</scope>
    <source>
        <strain evidence="1">Daus_M_001</strain>
        <tissue evidence="1">Leg muscle</tissue>
    </source>
</reference>
<organism evidence="1 2">
    <name type="scientific">Dryococelus australis</name>
    <dbReference type="NCBI Taxonomy" id="614101"/>
    <lineage>
        <taxon>Eukaryota</taxon>
        <taxon>Metazoa</taxon>
        <taxon>Ecdysozoa</taxon>
        <taxon>Arthropoda</taxon>
        <taxon>Hexapoda</taxon>
        <taxon>Insecta</taxon>
        <taxon>Pterygota</taxon>
        <taxon>Neoptera</taxon>
        <taxon>Polyneoptera</taxon>
        <taxon>Phasmatodea</taxon>
        <taxon>Verophasmatodea</taxon>
        <taxon>Anareolatae</taxon>
        <taxon>Phasmatidae</taxon>
        <taxon>Eurycanthinae</taxon>
        <taxon>Dryococelus</taxon>
    </lineage>
</organism>